<evidence type="ECO:0000313" key="1">
    <source>
        <dbReference type="EMBL" id="SME40418.1"/>
    </source>
</evidence>
<dbReference type="RefSeq" id="WP_002080602.1">
    <property type="nucleotide sequence ID" value="NZ_CP040880.1"/>
</dbReference>
<dbReference type="EMBL" id="FWYW01000092">
    <property type="protein sequence ID" value="SME40418.1"/>
    <property type="molecule type" value="Genomic_DNA"/>
</dbReference>
<protein>
    <submittedName>
        <fullName evidence="1">Uncharacterized protein</fullName>
    </submittedName>
</protein>
<accession>A0A7D8D799</accession>
<organism evidence="1 2">
    <name type="scientific">Bacillus paranthracis</name>
    <dbReference type="NCBI Taxonomy" id="2026186"/>
    <lineage>
        <taxon>Bacteria</taxon>
        <taxon>Bacillati</taxon>
        <taxon>Bacillota</taxon>
        <taxon>Bacilli</taxon>
        <taxon>Bacillales</taxon>
        <taxon>Bacillaceae</taxon>
        <taxon>Bacillus</taxon>
        <taxon>Bacillus cereus group</taxon>
    </lineage>
</organism>
<evidence type="ECO:0000313" key="2">
    <source>
        <dbReference type="Proteomes" id="UP000194422"/>
    </source>
</evidence>
<name>A0A7D8D799_9BACI</name>
<gene>
    <name evidence="1" type="ORF">BACERE00174_05245</name>
</gene>
<dbReference type="Proteomes" id="UP000194422">
    <property type="component" value="Unassembled WGS sequence"/>
</dbReference>
<sequence>MELVYKITYHRMQDHYLPKLIQAISFVSEEDLWKQGDCCYMGRTF</sequence>
<reference evidence="1 2" key="1">
    <citation type="submission" date="2017-04" db="EMBL/GenBank/DDBJ databases">
        <authorList>
            <person name="Criscuolo A."/>
        </authorList>
    </citation>
    <scope>NUCLEOTIDE SEQUENCE [LARGE SCALE GENOMIC DNA]</scope>
    <source>
        <strain evidence="1">16-00174</strain>
    </source>
</reference>
<dbReference type="AlphaFoldDB" id="A0A7D8D799"/>
<comment type="caution">
    <text evidence="1">The sequence shown here is derived from an EMBL/GenBank/DDBJ whole genome shotgun (WGS) entry which is preliminary data.</text>
</comment>
<proteinExistence type="predicted"/>